<gene>
    <name evidence="2" type="ORF">H7K45_06760</name>
</gene>
<proteinExistence type="predicted"/>
<dbReference type="PANTHER" id="PTHR43784:SF2">
    <property type="entry name" value="GDSL-LIKE LIPASE_ACYLHYDROLASE, PUTATIVE (AFU_ORTHOLOGUE AFUA_2G00820)-RELATED"/>
    <property type="match status" value="1"/>
</dbReference>
<dbReference type="GO" id="GO:0016787">
    <property type="term" value="F:hydrolase activity"/>
    <property type="evidence" value="ECO:0007669"/>
    <property type="project" value="UniProtKB-KW"/>
</dbReference>
<dbReference type="InterPro" id="IPR036514">
    <property type="entry name" value="SGNH_hydro_sf"/>
</dbReference>
<dbReference type="NCBIfam" id="NF045548">
    <property type="entry name" value="GDSL_lipase"/>
    <property type="match status" value="1"/>
</dbReference>
<dbReference type="PANTHER" id="PTHR43784">
    <property type="entry name" value="GDSL-LIKE LIPASE/ACYLHYDROLASE, PUTATIVE (AFU_ORTHOLOGUE AFUA_2G00820)-RELATED"/>
    <property type="match status" value="1"/>
</dbReference>
<sequence>MHDFGSRFATFVLSLTLVVGVLLNAPSSRTTPYDVTTAGTPVTRIAVVGDSYTNGTAIGGQGPNAWPALAWKTLARRGMPVSADVAAEGRAGYGVRGDQGNLFVDLTPRAVRPDDAVVVFYGSRNDQGVDPNALNGQVFNALSLARSIAPGARLLVIGPPWPTADVPPAVLQIRDILSFQSMLAGATFVDPIAERWFVDRPDLIGADGVHPTNAGHAYMADKIAPLIGDQLPRRV</sequence>
<accession>A0A9X2YZF9</accession>
<keyword evidence="3" id="KW-1185">Reference proteome</keyword>
<feature type="domain" description="SGNH hydrolase-type esterase" evidence="1">
    <location>
        <begin position="47"/>
        <end position="217"/>
    </location>
</feature>
<dbReference type="Pfam" id="PF13472">
    <property type="entry name" value="Lipase_GDSL_2"/>
    <property type="match status" value="1"/>
</dbReference>
<dbReference type="CDD" id="cd00229">
    <property type="entry name" value="SGNH_hydrolase"/>
    <property type="match status" value="1"/>
</dbReference>
<organism evidence="2 3">
    <name type="scientific">Mycobacterium yunnanensis</name>
    <dbReference type="NCBI Taxonomy" id="368477"/>
    <lineage>
        <taxon>Bacteria</taxon>
        <taxon>Bacillati</taxon>
        <taxon>Actinomycetota</taxon>
        <taxon>Actinomycetes</taxon>
        <taxon>Mycobacteriales</taxon>
        <taxon>Mycobacteriaceae</taxon>
        <taxon>Mycobacterium</taxon>
    </lineage>
</organism>
<reference evidence="2" key="1">
    <citation type="submission" date="2020-07" db="EMBL/GenBank/DDBJ databases">
        <authorList>
            <person name="Pettersson B.M.F."/>
            <person name="Behra P.R.K."/>
            <person name="Ramesh M."/>
            <person name="Das S."/>
            <person name="Dasgupta S."/>
            <person name="Kirsebom L.A."/>
        </authorList>
    </citation>
    <scope>NUCLEOTIDE SEQUENCE</scope>
    <source>
        <strain evidence="2">DSM 44838</strain>
    </source>
</reference>
<dbReference type="AlphaFoldDB" id="A0A9X2YZF9"/>
<evidence type="ECO:0000259" key="1">
    <source>
        <dbReference type="Pfam" id="PF13472"/>
    </source>
</evidence>
<name>A0A9X2YZF9_9MYCO</name>
<protein>
    <submittedName>
        <fullName evidence="2">SGNH/GDSL hydrolase family protein</fullName>
    </submittedName>
</protein>
<dbReference type="InterPro" id="IPR053140">
    <property type="entry name" value="GDSL_Rv0518-like"/>
</dbReference>
<keyword evidence="2" id="KW-0378">Hydrolase</keyword>
<dbReference type="InterPro" id="IPR054624">
    <property type="entry name" value="GDSL_Rv0518"/>
</dbReference>
<evidence type="ECO:0000313" key="2">
    <source>
        <dbReference type="EMBL" id="MCV7420234.1"/>
    </source>
</evidence>
<dbReference type="Proteomes" id="UP001141629">
    <property type="component" value="Unassembled WGS sequence"/>
</dbReference>
<reference evidence="2" key="2">
    <citation type="journal article" date="2022" name="BMC Genomics">
        <title>Comparative genome analysis of mycobacteria focusing on tRNA and non-coding RNA.</title>
        <authorList>
            <person name="Behra P.R.K."/>
            <person name="Pettersson B.M.F."/>
            <person name="Ramesh M."/>
            <person name="Das S."/>
            <person name="Dasgupta S."/>
            <person name="Kirsebom L.A."/>
        </authorList>
    </citation>
    <scope>NUCLEOTIDE SEQUENCE</scope>
    <source>
        <strain evidence="2">DSM 44838</strain>
    </source>
</reference>
<evidence type="ECO:0000313" key="3">
    <source>
        <dbReference type="Proteomes" id="UP001141629"/>
    </source>
</evidence>
<dbReference type="InterPro" id="IPR013830">
    <property type="entry name" value="SGNH_hydro"/>
</dbReference>
<comment type="caution">
    <text evidence="2">The sequence shown here is derived from an EMBL/GenBank/DDBJ whole genome shotgun (WGS) entry which is preliminary data.</text>
</comment>
<dbReference type="Gene3D" id="3.40.50.1110">
    <property type="entry name" value="SGNH hydrolase"/>
    <property type="match status" value="1"/>
</dbReference>
<dbReference type="SUPFAM" id="SSF52266">
    <property type="entry name" value="SGNH hydrolase"/>
    <property type="match status" value="1"/>
</dbReference>
<dbReference type="RefSeq" id="WP_263995011.1">
    <property type="nucleotide sequence ID" value="NZ_JACKVK010000004.1"/>
</dbReference>
<dbReference type="EMBL" id="JACKVK010000004">
    <property type="protein sequence ID" value="MCV7420234.1"/>
    <property type="molecule type" value="Genomic_DNA"/>
</dbReference>